<evidence type="ECO:0000259" key="3">
    <source>
        <dbReference type="Pfam" id="PF20666"/>
    </source>
</evidence>
<feature type="region of interest" description="Disordered" evidence="1">
    <location>
        <begin position="446"/>
        <end position="467"/>
    </location>
</feature>
<feature type="domain" description="Centromere/kinetochore protein zw10 C-terminal" evidence="3">
    <location>
        <begin position="481"/>
        <end position="607"/>
    </location>
</feature>
<evidence type="ECO:0000259" key="2">
    <source>
        <dbReference type="Pfam" id="PF20665"/>
    </source>
</evidence>
<dbReference type="GO" id="GO:1990423">
    <property type="term" value="C:RZZ complex"/>
    <property type="evidence" value="ECO:0007669"/>
    <property type="project" value="TreeGrafter"/>
</dbReference>
<dbReference type="Proteomes" id="UP000320475">
    <property type="component" value="Unassembled WGS sequence"/>
</dbReference>
<dbReference type="Pfam" id="PF20665">
    <property type="entry name" value="Zw10_middle"/>
    <property type="match status" value="1"/>
</dbReference>
<dbReference type="PANTHER" id="PTHR12205:SF0">
    <property type="entry name" value="CENTROMERE_KINETOCHORE PROTEIN ZW10 HOMOLOG"/>
    <property type="match status" value="1"/>
</dbReference>
<accession>A0A507D5K1</accession>
<dbReference type="OrthoDB" id="534815at2759"/>
<sequence>MLAADRSHAHPSPRKLRRQTIVSNNPPASTSSSSTKSFNSTAFLIEKCEELKVNVYGTINSNYRDFLNTSDYVLDLRDEIASIAEKVEQAKAQAEDGDKSFLTKLHLSSRSIKTLEQDLQALGILARLHYELQNFDHLVNIGEFVGAAATVAEMSLLVETLQELPNCDKSVFNVVKSQTLIRRATLRHRLNDLFHSIFSFSHGIDGVNKLTVSQRIPMTAGKEYFDNPPTIEDLFAALATADMLQEKLQWLGQQLIPTFIVNVIKQPTAQVTQIKNKLHSQLLFAGGKKVTTAGNLKSHLSTALEKIIFVCQFMLENGLPTGAPLGDDPPSYAKSFGETWAESLCRALLENALMPLIPDDKASLERFSELSESVRGFDAQLKELELIPPNREDLVTFISNLHHHYTLKRRNELLRVARDILLSDDTNTYLVTEGTERGGVAFLTKGTKEGKSAEGPSDKRENGKFMGGKDGVEVNDSSIKLPAMHISVQAQMLMELVYQTLLEAEKTEDQQSAIELFFCARDLVDLYRAITPQHLADVIESSITRAMIFYCDCEYIVHHLITLGYQFATKLPPPVKSYGTFVDLVPSFRKLGEYYFRNQLRHQRDVILNQLGLLTSLEDLSNEAKFKNIETHIKFLVNHLTGIAKSWKAVLPKEMALQAVGLLLDTTLTSLIEKLRAITTLNMEDSYQLKYILSIVRRLEECFYVTKLDAKRKVIEKAPIPKYAKTWELFISIVDALVRQDPVAFVSFVSGLKDNVILGKAYE</sequence>
<evidence type="ECO:0000259" key="4">
    <source>
        <dbReference type="Pfam" id="PF22766"/>
    </source>
</evidence>
<feature type="compositionally biased region" description="Basic and acidic residues" evidence="1">
    <location>
        <begin position="446"/>
        <end position="463"/>
    </location>
</feature>
<evidence type="ECO:0000313" key="5">
    <source>
        <dbReference type="EMBL" id="TPX46772.1"/>
    </source>
</evidence>
<dbReference type="InterPro" id="IPR048343">
    <property type="entry name" value="ZW10_C"/>
</dbReference>
<feature type="compositionally biased region" description="Low complexity" evidence="1">
    <location>
        <begin position="23"/>
        <end position="36"/>
    </location>
</feature>
<feature type="region of interest" description="Disordered" evidence="1">
    <location>
        <begin position="1"/>
        <end position="36"/>
    </location>
</feature>
<dbReference type="AlphaFoldDB" id="A0A507D5K1"/>
<dbReference type="GO" id="GO:0007094">
    <property type="term" value="P:mitotic spindle assembly checkpoint signaling"/>
    <property type="evidence" value="ECO:0007669"/>
    <property type="project" value="TreeGrafter"/>
</dbReference>
<proteinExistence type="predicted"/>
<comment type="caution">
    <text evidence="5">The sequence shown here is derived from an EMBL/GenBank/DDBJ whole genome shotgun (WGS) entry which is preliminary data.</text>
</comment>
<reference evidence="5 6" key="1">
    <citation type="journal article" date="2019" name="Sci. Rep.">
        <title>Comparative genomics of chytrid fungi reveal insights into the obligate biotrophic and pathogenic lifestyle of Synchytrium endobioticum.</title>
        <authorList>
            <person name="van de Vossenberg B.T.L.H."/>
            <person name="Warris S."/>
            <person name="Nguyen H.D.T."/>
            <person name="van Gent-Pelzer M.P.E."/>
            <person name="Joly D.L."/>
            <person name="van de Geest H.C."/>
            <person name="Bonants P.J.M."/>
            <person name="Smith D.S."/>
            <person name="Levesque C.A."/>
            <person name="van der Lee T.A.J."/>
        </authorList>
    </citation>
    <scope>NUCLEOTIDE SEQUENCE [LARGE SCALE GENOMIC DNA]</scope>
    <source>
        <strain evidence="5 6">LEV6574</strain>
    </source>
</reference>
<gene>
    <name evidence="5" type="ORF">SeLEV6574_g03051</name>
</gene>
<dbReference type="GO" id="GO:0005737">
    <property type="term" value="C:cytoplasm"/>
    <property type="evidence" value="ECO:0007669"/>
    <property type="project" value="GOC"/>
</dbReference>
<evidence type="ECO:0000313" key="6">
    <source>
        <dbReference type="Proteomes" id="UP000320475"/>
    </source>
</evidence>
<dbReference type="Pfam" id="PF22766">
    <property type="entry name" value="ZW10_C2"/>
    <property type="match status" value="1"/>
</dbReference>
<organism evidence="5 6">
    <name type="scientific">Synchytrium endobioticum</name>
    <dbReference type="NCBI Taxonomy" id="286115"/>
    <lineage>
        <taxon>Eukaryota</taxon>
        <taxon>Fungi</taxon>
        <taxon>Fungi incertae sedis</taxon>
        <taxon>Chytridiomycota</taxon>
        <taxon>Chytridiomycota incertae sedis</taxon>
        <taxon>Chytridiomycetes</taxon>
        <taxon>Synchytriales</taxon>
        <taxon>Synchytriaceae</taxon>
        <taxon>Synchytrium</taxon>
    </lineage>
</organism>
<dbReference type="InterPro" id="IPR046362">
    <property type="entry name" value="Zw10/DSL1_C_sf"/>
</dbReference>
<name>A0A507D5K1_9FUNG</name>
<dbReference type="InterPro" id="IPR048344">
    <property type="entry name" value="Zw10_middle"/>
</dbReference>
<dbReference type="VEuPathDB" id="FungiDB:SeMB42_g04632"/>
<evidence type="ECO:0000256" key="1">
    <source>
        <dbReference type="SAM" id="MobiDB-lite"/>
    </source>
</evidence>
<dbReference type="GO" id="GO:0006888">
    <property type="term" value="P:endoplasmic reticulum to Golgi vesicle-mediated transport"/>
    <property type="evidence" value="ECO:0007669"/>
    <property type="project" value="TreeGrafter"/>
</dbReference>
<feature type="compositionally biased region" description="Basic residues" evidence="1">
    <location>
        <begin position="9"/>
        <end position="18"/>
    </location>
</feature>
<dbReference type="Gene3D" id="1.10.357.150">
    <property type="match status" value="1"/>
</dbReference>
<dbReference type="Pfam" id="PF20666">
    <property type="entry name" value="ZW10_C"/>
    <property type="match status" value="1"/>
</dbReference>
<protein>
    <submittedName>
        <fullName evidence="5">Uncharacterized protein</fullName>
    </submittedName>
</protein>
<feature type="domain" description="Centromere/kinetochore protein zw10 middle" evidence="2">
    <location>
        <begin position="231"/>
        <end position="421"/>
    </location>
</feature>
<dbReference type="EMBL" id="QEAM01000095">
    <property type="protein sequence ID" value="TPX46772.1"/>
    <property type="molecule type" value="Genomic_DNA"/>
</dbReference>
<dbReference type="PANTHER" id="PTHR12205">
    <property type="entry name" value="CENTROMERE/KINETOCHORE PROTEIN ZW10"/>
    <property type="match status" value="1"/>
</dbReference>
<dbReference type="InterPro" id="IPR055148">
    <property type="entry name" value="ZW10_C_2"/>
</dbReference>
<feature type="domain" description="ZW10 C-terminal helical" evidence="4">
    <location>
        <begin position="633"/>
        <end position="731"/>
    </location>
</feature>